<organism evidence="1">
    <name type="scientific">gut metagenome</name>
    <dbReference type="NCBI Taxonomy" id="749906"/>
    <lineage>
        <taxon>unclassified sequences</taxon>
        <taxon>metagenomes</taxon>
        <taxon>organismal metagenomes</taxon>
    </lineage>
</organism>
<proteinExistence type="predicted"/>
<protein>
    <submittedName>
        <fullName evidence="1">Uncharacterized protein</fullName>
    </submittedName>
</protein>
<gene>
    <name evidence="1" type="ORF">EVA_00400</name>
</gene>
<evidence type="ECO:0000313" key="1">
    <source>
        <dbReference type="EMBL" id="EJX10895.1"/>
    </source>
</evidence>
<comment type="caution">
    <text evidence="1">The sequence shown here is derived from an EMBL/GenBank/DDBJ whole genome shotgun (WGS) entry which is preliminary data.</text>
</comment>
<name>J9H8V3_9ZZZZ</name>
<dbReference type="EMBL" id="AMCI01000010">
    <property type="protein sequence ID" value="EJX10895.1"/>
    <property type="molecule type" value="Genomic_DNA"/>
</dbReference>
<reference evidence="1" key="1">
    <citation type="journal article" date="2012" name="PLoS ONE">
        <title>Gene sets for utilization of primary and secondary nutrition supplies in the distal gut of endangered iberian lynx.</title>
        <authorList>
            <person name="Alcaide M."/>
            <person name="Messina E."/>
            <person name="Richter M."/>
            <person name="Bargiela R."/>
            <person name="Peplies J."/>
            <person name="Huws S.A."/>
            <person name="Newbold C.J."/>
            <person name="Golyshin P.N."/>
            <person name="Simon M.A."/>
            <person name="Lopez G."/>
            <person name="Yakimov M.M."/>
            <person name="Ferrer M."/>
        </authorList>
    </citation>
    <scope>NUCLEOTIDE SEQUENCE</scope>
</reference>
<dbReference type="AlphaFoldDB" id="J9H8V3"/>
<sequence length="307" mass="35929">MAQMKKTTLIAEINGYKQDMVYFDCKQTPFIRAEFHMNPGEAHTYSFETDQIVNMLINGRTDILLQPGDSLHVVMNYEGKPVTSMKFSGSPQAVQANQLLWDIELYKRNIRYKSQLLACAALDVKPEIRINDSRKLLAKVNELIAQVEKNLTPEAKNYIMADIQGDVYNSFMEYPVMYAEIRHLPIEKQGIGEYWKIMDNYRPITKGAALRNPNYISMLMRYCAFQKEKEAVAKGEKYTYPNTLEDMYQQFATFYEGEVRDAILYNLLCNFIRNGKEIERAEPLMKEYKEKYNIHKEYMQILDSLMQ</sequence>
<accession>J9H8V3</accession>